<protein>
    <submittedName>
        <fullName evidence="10 11">ABC transporter ATP-binding protein</fullName>
    </submittedName>
</protein>
<evidence type="ECO:0000313" key="12">
    <source>
        <dbReference type="Proteomes" id="UP000263014"/>
    </source>
</evidence>
<dbReference type="SMART" id="SM00382">
    <property type="entry name" value="AAA"/>
    <property type="match status" value="1"/>
</dbReference>
<dbReference type="FunFam" id="3.40.50.300:FF:000127">
    <property type="entry name" value="Ribose import ATP-binding protein RbsA"/>
    <property type="match status" value="1"/>
</dbReference>
<accession>A0A174XS69</accession>
<feature type="domain" description="ABC transporter" evidence="9">
    <location>
        <begin position="260"/>
        <end position="504"/>
    </location>
</feature>
<dbReference type="PANTHER" id="PTHR43790:SF4">
    <property type="entry name" value="GUANOSINE IMPORT ATP-BINDING PROTEIN NUPO"/>
    <property type="match status" value="1"/>
</dbReference>
<evidence type="ECO:0000256" key="5">
    <source>
        <dbReference type="ARBA" id="ARBA00022741"/>
    </source>
</evidence>
<dbReference type="InterPro" id="IPR027417">
    <property type="entry name" value="P-loop_NTPase"/>
</dbReference>
<keyword evidence="4" id="KW-0677">Repeat</keyword>
<dbReference type="Proteomes" id="UP000263014">
    <property type="component" value="Unassembled WGS sequence"/>
</dbReference>
<gene>
    <name evidence="10" type="ORF">CE91St55_66820</name>
    <name evidence="11" type="ORF">DXD79_31315</name>
</gene>
<dbReference type="EMBL" id="BQNJ01000003">
    <property type="protein sequence ID" value="GKH04701.1"/>
    <property type="molecule type" value="Genomic_DNA"/>
</dbReference>
<name>A0A174XS69_9FIRM</name>
<keyword evidence="8" id="KW-0472">Membrane</keyword>
<reference evidence="11 12" key="1">
    <citation type="submission" date="2018-08" db="EMBL/GenBank/DDBJ databases">
        <title>A genome reference for cultivated species of the human gut microbiota.</title>
        <authorList>
            <person name="Zou Y."/>
            <person name="Xue W."/>
            <person name="Luo G."/>
        </authorList>
    </citation>
    <scope>NUCLEOTIDE SEQUENCE [LARGE SCALE GENOMIC DNA]</scope>
    <source>
        <strain evidence="11 12">TM09-12</strain>
    </source>
</reference>
<keyword evidence="2" id="KW-0813">Transport</keyword>
<evidence type="ECO:0000313" key="11">
    <source>
        <dbReference type="EMBL" id="RGI95786.1"/>
    </source>
</evidence>
<evidence type="ECO:0000256" key="4">
    <source>
        <dbReference type="ARBA" id="ARBA00022737"/>
    </source>
</evidence>
<comment type="subcellular location">
    <subcellularLocation>
        <location evidence="1">Cell membrane</location>
        <topology evidence="1">Peripheral membrane protein</topology>
    </subcellularLocation>
</comment>
<dbReference type="EMBL" id="QSON01000028">
    <property type="protein sequence ID" value="RGI95786.1"/>
    <property type="molecule type" value="Genomic_DNA"/>
</dbReference>
<dbReference type="AlphaFoldDB" id="A0A174XS69"/>
<dbReference type="PROSITE" id="PS50893">
    <property type="entry name" value="ABC_TRANSPORTER_2"/>
    <property type="match status" value="2"/>
</dbReference>
<dbReference type="GO" id="GO:0005524">
    <property type="term" value="F:ATP binding"/>
    <property type="evidence" value="ECO:0007669"/>
    <property type="project" value="UniProtKB-KW"/>
</dbReference>
<evidence type="ECO:0000256" key="8">
    <source>
        <dbReference type="ARBA" id="ARBA00023136"/>
    </source>
</evidence>
<organism evidence="11 12">
    <name type="scientific">Hungatella hathewayi</name>
    <dbReference type="NCBI Taxonomy" id="154046"/>
    <lineage>
        <taxon>Bacteria</taxon>
        <taxon>Bacillati</taxon>
        <taxon>Bacillota</taxon>
        <taxon>Clostridia</taxon>
        <taxon>Lachnospirales</taxon>
        <taxon>Lachnospiraceae</taxon>
        <taxon>Hungatella</taxon>
    </lineage>
</organism>
<reference evidence="10" key="2">
    <citation type="submission" date="2022-01" db="EMBL/GenBank/DDBJ databases">
        <title>Novel bile acid biosynthetic pathways are enriched in the microbiome of centenarians.</title>
        <authorList>
            <person name="Sato Y."/>
            <person name="Atarashi K."/>
            <person name="Plichta R.D."/>
            <person name="Arai Y."/>
            <person name="Sasajima S."/>
            <person name="Kearney M.S."/>
            <person name="Suda W."/>
            <person name="Takeshita K."/>
            <person name="Sasaki T."/>
            <person name="Okamoto S."/>
            <person name="Skelly N.A."/>
            <person name="Okamura Y."/>
            <person name="Vlamakis H."/>
            <person name="Li Y."/>
            <person name="Tanoue T."/>
            <person name="Takei H."/>
            <person name="Nittono H."/>
            <person name="Narushima S."/>
            <person name="Irie J."/>
            <person name="Itoh H."/>
            <person name="Moriya K."/>
            <person name="Sugiura Y."/>
            <person name="Suematsu M."/>
            <person name="Moritoki N."/>
            <person name="Shibata S."/>
            <person name="Littman R.D."/>
            <person name="Fischbach A.M."/>
            <person name="Uwamino Y."/>
            <person name="Inoue T."/>
            <person name="Honda A."/>
            <person name="Hattori M."/>
            <person name="Murai T."/>
            <person name="Xavier J.R."/>
            <person name="Hirose N."/>
            <person name="Honda K."/>
        </authorList>
    </citation>
    <scope>NUCLEOTIDE SEQUENCE</scope>
    <source>
        <strain evidence="10">CE91-St55</strain>
    </source>
</reference>
<sequence length="519" mass="58147">MNEQPILLMENITKVYSNGFVANQDVFFSLKKGEIHALAGENGAGKSTLMKILFGEEVPDYGRILLNNEEVKIDNPMTAIRYGIGMVHQHFMLAPSLTVAENMIMGMEPKRLGLIDSEKAVKMCREVAEKYNFSVNPVAKVGSLPVGVKQKVEILKALLRGAKILILDEPTAVLTPQETDELFVQLKLLKENGHTIIFISHKLKEIKQICDRITILRHGKSMGEYEVKDLSEQDISKLMVGRDVVLKVDKGEVKRGERVLRVRDLCVQDDWGKAMVKKVSFDICKREILGVAGIEGNGQREIAEAVTGLIKHYNGNITVKNHDISKESIRKIRDLGLSHIPEDRMTYGVSADSSILDNIISNRFYKKEYNNSGMLKKKKIFEEVDRLINDYLVKCDGREQTVRMLSGGNIQKVVVARECSSQPDIIVVNQPTRGIDVGAIEFVRKHLVELRDMGAALLLISADLNEILELSDRLLVLCEGEIVAYFSKSSEVSEQELGEYMLGLKRMTNEQIGGAIYGE</sequence>
<dbReference type="CDD" id="cd03216">
    <property type="entry name" value="ABC_Carb_Monos_I"/>
    <property type="match status" value="1"/>
</dbReference>
<evidence type="ECO:0000256" key="6">
    <source>
        <dbReference type="ARBA" id="ARBA00022840"/>
    </source>
</evidence>
<evidence type="ECO:0000256" key="3">
    <source>
        <dbReference type="ARBA" id="ARBA00022475"/>
    </source>
</evidence>
<keyword evidence="6 11" id="KW-0067">ATP-binding</keyword>
<proteinExistence type="predicted"/>
<keyword evidence="3" id="KW-1003">Cell membrane</keyword>
<comment type="caution">
    <text evidence="11">The sequence shown here is derived from an EMBL/GenBank/DDBJ whole genome shotgun (WGS) entry which is preliminary data.</text>
</comment>
<dbReference type="SUPFAM" id="SSF52540">
    <property type="entry name" value="P-loop containing nucleoside triphosphate hydrolases"/>
    <property type="match status" value="2"/>
</dbReference>
<keyword evidence="5" id="KW-0547">Nucleotide-binding</keyword>
<dbReference type="Proteomes" id="UP001055091">
    <property type="component" value="Unassembled WGS sequence"/>
</dbReference>
<evidence type="ECO:0000256" key="7">
    <source>
        <dbReference type="ARBA" id="ARBA00022967"/>
    </source>
</evidence>
<dbReference type="Pfam" id="PF00005">
    <property type="entry name" value="ABC_tran"/>
    <property type="match status" value="2"/>
</dbReference>
<evidence type="ECO:0000313" key="10">
    <source>
        <dbReference type="EMBL" id="GKH04701.1"/>
    </source>
</evidence>
<dbReference type="GO" id="GO:0005886">
    <property type="term" value="C:plasma membrane"/>
    <property type="evidence" value="ECO:0007669"/>
    <property type="project" value="UniProtKB-SubCell"/>
</dbReference>
<keyword evidence="7" id="KW-1278">Translocase</keyword>
<dbReference type="PANTHER" id="PTHR43790">
    <property type="entry name" value="CARBOHYDRATE TRANSPORT ATP-BINDING PROTEIN MG119-RELATED"/>
    <property type="match status" value="1"/>
</dbReference>
<dbReference type="InterPro" id="IPR050107">
    <property type="entry name" value="ABC_carbohydrate_import_ATPase"/>
</dbReference>
<dbReference type="GO" id="GO:0016887">
    <property type="term" value="F:ATP hydrolysis activity"/>
    <property type="evidence" value="ECO:0007669"/>
    <property type="project" value="InterPro"/>
</dbReference>
<dbReference type="RefSeq" id="WP_055652449.1">
    <property type="nucleotide sequence ID" value="NZ_BQNJ01000003.1"/>
</dbReference>
<dbReference type="CDD" id="cd03215">
    <property type="entry name" value="ABC_Carb_Monos_II"/>
    <property type="match status" value="1"/>
</dbReference>
<evidence type="ECO:0000256" key="1">
    <source>
        <dbReference type="ARBA" id="ARBA00004202"/>
    </source>
</evidence>
<dbReference type="InterPro" id="IPR003593">
    <property type="entry name" value="AAA+_ATPase"/>
</dbReference>
<evidence type="ECO:0000259" key="9">
    <source>
        <dbReference type="PROSITE" id="PS50893"/>
    </source>
</evidence>
<dbReference type="InterPro" id="IPR003439">
    <property type="entry name" value="ABC_transporter-like_ATP-bd"/>
</dbReference>
<evidence type="ECO:0000256" key="2">
    <source>
        <dbReference type="ARBA" id="ARBA00022448"/>
    </source>
</evidence>
<feature type="domain" description="ABC transporter" evidence="9">
    <location>
        <begin position="7"/>
        <end position="243"/>
    </location>
</feature>
<dbReference type="Gene3D" id="3.40.50.300">
    <property type="entry name" value="P-loop containing nucleotide triphosphate hydrolases"/>
    <property type="match status" value="2"/>
</dbReference>